<accession>W9GRA5</accession>
<name>W9GRA5_9MICO</name>
<evidence type="ECO:0000313" key="1">
    <source>
        <dbReference type="EMBL" id="EWT07567.1"/>
    </source>
</evidence>
<evidence type="ECO:0000313" key="2">
    <source>
        <dbReference type="Proteomes" id="UP000019494"/>
    </source>
</evidence>
<sequence length="151" mass="16979">MIPKRRSTIENALGRVVELGGEALLITADGSGRAARPGVRHLDLLRREMHWGPNRLIAASPKRLAARLVGKKVGGRSLAWRRWVASKPYKVVRFHILSRVLAPLNGELRPSEVTHIVIAGVESWPIAWHITRFNPEAQIVWDVPGEWRTPQ</sequence>
<dbReference type="Proteomes" id="UP000019494">
    <property type="component" value="Unassembled WGS sequence"/>
</dbReference>
<dbReference type="AlphaFoldDB" id="W9GRA5"/>
<keyword evidence="2" id="KW-1185">Reference proteome</keyword>
<reference evidence="2" key="1">
    <citation type="submission" date="2013-08" db="EMBL/GenBank/DDBJ databases">
        <title>Intrasporangium oryzae NRRL B-24470.</title>
        <authorList>
            <person name="Liu H."/>
            <person name="Wang G."/>
        </authorList>
    </citation>
    <scope>NUCLEOTIDE SEQUENCE [LARGE SCALE GENOMIC DNA]</scope>
    <source>
        <strain evidence="2">Q5-1</strain>
    </source>
</reference>
<proteinExistence type="predicted"/>
<gene>
    <name evidence="1" type="ORF">N864_06390</name>
</gene>
<organism evidence="1 2">
    <name type="scientific">Intrasporangium chromatireducens Q5-1</name>
    <dbReference type="NCBI Taxonomy" id="584657"/>
    <lineage>
        <taxon>Bacteria</taxon>
        <taxon>Bacillati</taxon>
        <taxon>Actinomycetota</taxon>
        <taxon>Actinomycetes</taxon>
        <taxon>Micrococcales</taxon>
        <taxon>Intrasporangiaceae</taxon>
        <taxon>Intrasporangium</taxon>
    </lineage>
</organism>
<protein>
    <submittedName>
        <fullName evidence="1">Uncharacterized protein</fullName>
    </submittedName>
</protein>
<comment type="caution">
    <text evidence="1">The sequence shown here is derived from an EMBL/GenBank/DDBJ whole genome shotgun (WGS) entry which is preliminary data.</text>
</comment>
<dbReference type="RefSeq" id="WP_034712970.1">
    <property type="nucleotide sequence ID" value="NZ_AWQS01000009.1"/>
</dbReference>
<dbReference type="EMBL" id="AWQS01000009">
    <property type="protein sequence ID" value="EWT07567.1"/>
    <property type="molecule type" value="Genomic_DNA"/>
</dbReference>